<evidence type="ECO:0000256" key="1">
    <source>
        <dbReference type="SAM" id="MobiDB-lite"/>
    </source>
</evidence>
<feature type="transmembrane region" description="Helical" evidence="2">
    <location>
        <begin position="90"/>
        <end position="108"/>
    </location>
</feature>
<protein>
    <submittedName>
        <fullName evidence="3">DUF2269 family protein</fullName>
    </submittedName>
</protein>
<keyword evidence="2" id="KW-1133">Transmembrane helix</keyword>
<feature type="region of interest" description="Disordered" evidence="1">
    <location>
        <begin position="167"/>
        <end position="202"/>
    </location>
</feature>
<feature type="compositionally biased region" description="Basic residues" evidence="1">
    <location>
        <begin position="188"/>
        <end position="202"/>
    </location>
</feature>
<feature type="transmembrane region" description="Helical" evidence="2">
    <location>
        <begin position="128"/>
        <end position="151"/>
    </location>
</feature>
<evidence type="ECO:0000256" key="2">
    <source>
        <dbReference type="SAM" id="Phobius"/>
    </source>
</evidence>
<feature type="transmembrane region" description="Helical" evidence="2">
    <location>
        <begin position="60"/>
        <end position="78"/>
    </location>
</feature>
<keyword evidence="2" id="KW-0812">Transmembrane</keyword>
<dbReference type="InterPro" id="IPR018729">
    <property type="entry name" value="DUF2269_transmembrane"/>
</dbReference>
<reference evidence="3 4" key="1">
    <citation type="submission" date="2024-11" db="EMBL/GenBank/DDBJ databases">
        <title>The Natural Products Discovery Center: Release of the First 8490 Sequenced Strains for Exploring Actinobacteria Biosynthetic Diversity.</title>
        <authorList>
            <person name="Kalkreuter E."/>
            <person name="Kautsar S.A."/>
            <person name="Yang D."/>
            <person name="Bader C.D."/>
            <person name="Teijaro C.N."/>
            <person name="Fluegel L."/>
            <person name="Davis C.M."/>
            <person name="Simpson J.R."/>
            <person name="Lauterbach L."/>
            <person name="Steele A.D."/>
            <person name="Gui C."/>
            <person name="Meng S."/>
            <person name="Li G."/>
            <person name="Viehrig K."/>
            <person name="Ye F."/>
            <person name="Su P."/>
            <person name="Kiefer A.F."/>
            <person name="Nichols A."/>
            <person name="Cepeda A.J."/>
            <person name="Yan W."/>
            <person name="Fan B."/>
            <person name="Jiang Y."/>
            <person name="Adhikari A."/>
            <person name="Zheng C.-J."/>
            <person name="Schuster L."/>
            <person name="Cowan T.M."/>
            <person name="Smanski M.J."/>
            <person name="Chevrette M.G."/>
            <person name="De Carvalho L.P.S."/>
            <person name="Shen B."/>
        </authorList>
    </citation>
    <scope>NUCLEOTIDE SEQUENCE [LARGE SCALE GENOMIC DNA]</scope>
    <source>
        <strain evidence="3 4">NPDC020863</strain>
    </source>
</reference>
<comment type="caution">
    <text evidence="3">The sequence shown here is derived from an EMBL/GenBank/DDBJ whole genome shotgun (WGS) entry which is preliminary data.</text>
</comment>
<evidence type="ECO:0000313" key="3">
    <source>
        <dbReference type="EMBL" id="MFK4269354.1"/>
    </source>
</evidence>
<keyword evidence="2" id="KW-0472">Membrane</keyword>
<dbReference type="RefSeq" id="WP_404747638.1">
    <property type="nucleotide sequence ID" value="NZ_JBJDQH010000011.1"/>
</dbReference>
<sequence length="202" mass="20783">MQPNLSRPARRALLVVHVVVSVGWLGLTLCLLALGIAGAASGSADTAEAAYRAMKIFGDWLIAPISLASLLSGVALSLGTPWGLARYRWVYIKFWLTVPAVGASIVALRAEIASAAGDASAGRAVPSAVDLVIAPSVALGVYLFLTAISVLKPWGLTARGRRWQAARRSSAAGGGDKAGDKAGAGARSGRRVAARAQVRSRA</sequence>
<dbReference type="Pfam" id="PF10027">
    <property type="entry name" value="DUF2269"/>
    <property type="match status" value="1"/>
</dbReference>
<gene>
    <name evidence="3" type="ORF">ACI2L5_31105</name>
</gene>
<name>A0ABW8LTX7_9ACTN</name>
<feature type="transmembrane region" description="Helical" evidence="2">
    <location>
        <begin position="12"/>
        <end position="40"/>
    </location>
</feature>
<keyword evidence="4" id="KW-1185">Reference proteome</keyword>
<evidence type="ECO:0000313" key="4">
    <source>
        <dbReference type="Proteomes" id="UP001620295"/>
    </source>
</evidence>
<proteinExistence type="predicted"/>
<organism evidence="3 4">
    <name type="scientific">Streptomyces milbemycinicus</name>
    <dbReference type="NCBI Taxonomy" id="476552"/>
    <lineage>
        <taxon>Bacteria</taxon>
        <taxon>Bacillati</taxon>
        <taxon>Actinomycetota</taxon>
        <taxon>Actinomycetes</taxon>
        <taxon>Kitasatosporales</taxon>
        <taxon>Streptomycetaceae</taxon>
        <taxon>Streptomyces</taxon>
    </lineage>
</organism>
<accession>A0ABW8LTX7</accession>
<dbReference type="Proteomes" id="UP001620295">
    <property type="component" value="Unassembled WGS sequence"/>
</dbReference>
<dbReference type="EMBL" id="JBJDQH010000011">
    <property type="protein sequence ID" value="MFK4269354.1"/>
    <property type="molecule type" value="Genomic_DNA"/>
</dbReference>